<sequence length="597" mass="66222">MSDNESSHSAASQEKNNSKREAVKVQIRRPSMAISEGPPANMDDFSRLEHLAQCLHTHAEAVTEPLQKFPSWVPEAERQDRVCACCDAPVRESFSSSSISPPPSSPSAPFFICGRKKGDNSVGCLDSEALFCRSCFAFVVSRSTYRCRSLLPITENARAGLIALLDGHALVQHMQEGRGISKRQTLEAEHPEVFFTDLDFLETMESAPTCLGKAKEAALFVAVSAPWYSKKEPDPQGILAGRVCERLVTYFKEGYDGRIALYWDFCSVYQPDVEGEFECEEDEYSFYAAAHLMDLFFGSTHPCTAVLRLPAVPGVQIPFHGRGWQRLETALSCQKKAESVIELIDSDDGVGLRDYRDFEQTVRVPLCPNDFAGLIVDTKPKEAVGAKMEASTGVGFFHRPMDAGLVIRIYSDFAIHMAWSLRKVNLDDIDLNVFSRGAYLLRFLDFASSKCGEHSSLEVLRLTRSSIQKQFVHQLSERLANFPRLVVLDLSGNEAITPEGIEKIVAGLCSPKFLGTRRTFFRALGVGDCPLLCHNSCEKATQRLRKALPLSSFVYAPVGALEGARRPTRGSLSSRRSSWLKTPGLVRDSMRSSCEVM</sequence>
<accession>A0A0G4HQV4</accession>
<dbReference type="AlphaFoldDB" id="A0A0G4HQV4"/>
<dbReference type="EMBL" id="CDMZ01003502">
    <property type="protein sequence ID" value="CEM46600.1"/>
    <property type="molecule type" value="Genomic_DNA"/>
</dbReference>
<dbReference type="Gene3D" id="3.80.10.10">
    <property type="entry name" value="Ribonuclease Inhibitor"/>
    <property type="match status" value="1"/>
</dbReference>
<dbReference type="VEuPathDB" id="CryptoDB:Cvel_7974"/>
<evidence type="ECO:0008006" key="3">
    <source>
        <dbReference type="Google" id="ProtNLM"/>
    </source>
</evidence>
<evidence type="ECO:0000313" key="2">
    <source>
        <dbReference type="EMBL" id="CEM46600.1"/>
    </source>
</evidence>
<dbReference type="SUPFAM" id="SSF52047">
    <property type="entry name" value="RNI-like"/>
    <property type="match status" value="1"/>
</dbReference>
<proteinExistence type="predicted"/>
<dbReference type="InterPro" id="IPR032675">
    <property type="entry name" value="LRR_dom_sf"/>
</dbReference>
<dbReference type="PhylomeDB" id="A0A0G4HQV4"/>
<reference evidence="2" key="1">
    <citation type="submission" date="2014-11" db="EMBL/GenBank/DDBJ databases">
        <authorList>
            <person name="Otto D Thomas"/>
            <person name="Naeem Raeece"/>
        </authorList>
    </citation>
    <scope>NUCLEOTIDE SEQUENCE</scope>
</reference>
<feature type="compositionally biased region" description="Polar residues" evidence="1">
    <location>
        <begin position="1"/>
        <end position="15"/>
    </location>
</feature>
<organism evidence="2">
    <name type="scientific">Chromera velia CCMP2878</name>
    <dbReference type="NCBI Taxonomy" id="1169474"/>
    <lineage>
        <taxon>Eukaryota</taxon>
        <taxon>Sar</taxon>
        <taxon>Alveolata</taxon>
        <taxon>Colpodellida</taxon>
        <taxon>Chromeraceae</taxon>
        <taxon>Chromera</taxon>
    </lineage>
</organism>
<evidence type="ECO:0000256" key="1">
    <source>
        <dbReference type="SAM" id="MobiDB-lite"/>
    </source>
</evidence>
<gene>
    <name evidence="2" type="ORF">Cvel_7974</name>
</gene>
<name>A0A0G4HQV4_9ALVE</name>
<feature type="region of interest" description="Disordered" evidence="1">
    <location>
        <begin position="1"/>
        <end position="40"/>
    </location>
</feature>
<protein>
    <recommendedName>
        <fullName evidence="3">Leucine rich repeat-containing protein</fullName>
    </recommendedName>
</protein>